<organism evidence="1 2">
    <name type="scientific">Sphingobacterium paludis</name>
    <dbReference type="NCBI Taxonomy" id="1476465"/>
    <lineage>
        <taxon>Bacteria</taxon>
        <taxon>Pseudomonadati</taxon>
        <taxon>Bacteroidota</taxon>
        <taxon>Sphingobacteriia</taxon>
        <taxon>Sphingobacteriales</taxon>
        <taxon>Sphingobacteriaceae</taxon>
        <taxon>Sphingobacterium</taxon>
    </lineage>
</organism>
<name>A0A4R7CTK4_9SPHI</name>
<dbReference type="AlphaFoldDB" id="A0A4R7CTK4"/>
<dbReference type="OrthoDB" id="708126at2"/>
<dbReference type="EMBL" id="SNZV01000007">
    <property type="protein sequence ID" value="TDS11743.1"/>
    <property type="molecule type" value="Genomic_DNA"/>
</dbReference>
<accession>A0A4R7CTK4</accession>
<comment type="caution">
    <text evidence="1">The sequence shown here is derived from an EMBL/GenBank/DDBJ whole genome shotgun (WGS) entry which is preliminary data.</text>
</comment>
<dbReference type="Proteomes" id="UP000294752">
    <property type="component" value="Unassembled WGS sequence"/>
</dbReference>
<sequence>MNRELLVKFGDSIKVKYNSFDIPISEYALVSYRGKPIGVAFFQSSNKYCTTAIVLDSDGDPLLLEHYDDWHFCSISEMEELRKIYNWEFPDQFHFSFSPERMIIRNEAIRTGNKELYEAFLRERYPDDADAELASFDSVIADTTQVSGAEAADFFKRHGIVALVADLTFSDPDTIFTAKIMSDCEAGDEINESEEPIGAYVPISIVAGRDLLWLDVSEIRQAYGGGRK</sequence>
<reference evidence="1 2" key="1">
    <citation type="submission" date="2019-03" db="EMBL/GenBank/DDBJ databases">
        <title>Genomic Encyclopedia of Type Strains, Phase III (KMG-III): the genomes of soil and plant-associated and newly described type strains.</title>
        <authorList>
            <person name="Whitman W."/>
        </authorList>
    </citation>
    <scope>NUCLEOTIDE SEQUENCE [LARGE SCALE GENOMIC DNA]</scope>
    <source>
        <strain evidence="1 2">CGMCC 1.12801</strain>
    </source>
</reference>
<dbReference type="RefSeq" id="WP_133641204.1">
    <property type="nucleotide sequence ID" value="NZ_SNZV01000007.1"/>
</dbReference>
<evidence type="ECO:0000313" key="2">
    <source>
        <dbReference type="Proteomes" id="UP000294752"/>
    </source>
</evidence>
<protein>
    <submittedName>
        <fullName evidence="1">Uncharacterized protein</fullName>
    </submittedName>
</protein>
<gene>
    <name evidence="1" type="ORF">B0I21_10786</name>
</gene>
<keyword evidence="2" id="KW-1185">Reference proteome</keyword>
<proteinExistence type="predicted"/>
<evidence type="ECO:0000313" key="1">
    <source>
        <dbReference type="EMBL" id="TDS11743.1"/>
    </source>
</evidence>